<feature type="compositionally biased region" description="Low complexity" evidence="4">
    <location>
        <begin position="10"/>
        <end position="26"/>
    </location>
</feature>
<reference evidence="6" key="1">
    <citation type="submission" date="2022-07" db="EMBL/GenBank/DDBJ databases">
        <title>Phylogenomic reconstructions and comparative analyses of Kickxellomycotina fungi.</title>
        <authorList>
            <person name="Reynolds N.K."/>
            <person name="Stajich J.E."/>
            <person name="Barry K."/>
            <person name="Grigoriev I.V."/>
            <person name="Crous P."/>
            <person name="Smith M.E."/>
        </authorList>
    </citation>
    <scope>NUCLEOTIDE SEQUENCE</scope>
    <source>
        <strain evidence="6">RSA 861</strain>
    </source>
</reference>
<evidence type="ECO:0000256" key="3">
    <source>
        <dbReference type="PROSITE-ProRule" id="PRU10141"/>
    </source>
</evidence>
<keyword evidence="1 3" id="KW-0547">Nucleotide-binding</keyword>
<dbReference type="EC" id="2.7.11.17" evidence="6"/>
<dbReference type="PROSITE" id="PS00107">
    <property type="entry name" value="PROTEIN_KINASE_ATP"/>
    <property type="match status" value="1"/>
</dbReference>
<dbReference type="EMBL" id="JANBPT010000482">
    <property type="protein sequence ID" value="KAJ1919158.1"/>
    <property type="molecule type" value="Genomic_DNA"/>
</dbReference>
<feature type="compositionally biased region" description="Low complexity" evidence="4">
    <location>
        <begin position="521"/>
        <end position="530"/>
    </location>
</feature>
<dbReference type="PROSITE" id="PS00108">
    <property type="entry name" value="PROTEIN_KINASE_ST"/>
    <property type="match status" value="1"/>
</dbReference>
<evidence type="ECO:0000256" key="1">
    <source>
        <dbReference type="ARBA" id="ARBA00022741"/>
    </source>
</evidence>
<keyword evidence="6" id="KW-0418">Kinase</keyword>
<feature type="compositionally biased region" description="Polar residues" evidence="4">
    <location>
        <begin position="837"/>
        <end position="863"/>
    </location>
</feature>
<dbReference type="GO" id="GO:0004683">
    <property type="term" value="F:calcium/calmodulin-dependent protein kinase activity"/>
    <property type="evidence" value="ECO:0007669"/>
    <property type="project" value="UniProtKB-EC"/>
</dbReference>
<dbReference type="InterPro" id="IPR011009">
    <property type="entry name" value="Kinase-like_dom_sf"/>
</dbReference>
<dbReference type="Gene3D" id="1.10.510.10">
    <property type="entry name" value="Transferase(Phosphotransferase) domain 1"/>
    <property type="match status" value="1"/>
</dbReference>
<organism evidence="6 7">
    <name type="scientific">Tieghemiomyces parasiticus</name>
    <dbReference type="NCBI Taxonomy" id="78921"/>
    <lineage>
        <taxon>Eukaryota</taxon>
        <taxon>Fungi</taxon>
        <taxon>Fungi incertae sedis</taxon>
        <taxon>Zoopagomycota</taxon>
        <taxon>Kickxellomycotina</taxon>
        <taxon>Dimargaritomycetes</taxon>
        <taxon>Dimargaritales</taxon>
        <taxon>Dimargaritaceae</taxon>
        <taxon>Tieghemiomyces</taxon>
    </lineage>
</organism>
<dbReference type="SMART" id="SM00220">
    <property type="entry name" value="S_TKc"/>
    <property type="match status" value="1"/>
</dbReference>
<dbReference type="Pfam" id="PF00069">
    <property type="entry name" value="Pkinase"/>
    <property type="match status" value="1"/>
</dbReference>
<evidence type="ECO:0000313" key="7">
    <source>
        <dbReference type="Proteomes" id="UP001150569"/>
    </source>
</evidence>
<feature type="compositionally biased region" description="Low complexity" evidence="4">
    <location>
        <begin position="410"/>
        <end position="421"/>
    </location>
</feature>
<feature type="compositionally biased region" description="Polar residues" evidence="4">
    <location>
        <begin position="817"/>
        <end position="829"/>
    </location>
</feature>
<keyword evidence="2 3" id="KW-0067">ATP-binding</keyword>
<feature type="region of interest" description="Disordered" evidence="4">
    <location>
        <begin position="404"/>
        <end position="434"/>
    </location>
</feature>
<sequence length="974" mass="105110">MDPPPSIATSDSPHSDQSSMSSSPASPTSPPATQPEAVTTPCRYRSGHIIGSGTFSVVKEVYRIDTGERLAAKVIPKRLVRGKERLLQNEVTIMRKLSHVHPNLLTLHDCFETANNIYLVTELATGGDLFDRLSSKGTFYETEAAIIIRSVVRAVAFLHSQNIVHRDIKPENILFRNHQSDADLMIADFGLSTIVTESDATDLSARCGTAGYMAPEILLRQTYGPPVDMWAVGVMTYLLLSGFMPFEYARASDSEDDEHAGGDFHPGQLSEAELINDLFTYSYDYLFEPAQYWRGITYEARDFIKSLINTDPERRMTAEMALAHPWLTDERLDLIVANKAHAGAVSTQLAAKTIPTAVTSQPTNNISTTKPIPTATKAPVLAPASTKPRPSLFRNIMASIASVARPRQDSSSVAPMAGSSSDPSSGQLAPPATALSFPSSSLVATRDEATSSSVVVSVTPPSTPSPRAQPHSPPPTPKETVDQMIRLLYPDIALRIPDTQLLRVAPRKRSSSHEKYQEIWSRYSSTSSSEDSTRDHSASPHEATALPLAPTSHRRTGSAMPTSAFSRWRNEGQIPSDVTSTPTGRSAPHGPAVSLKPLLVTHDHIPNSLFRGGHDRSPMTKAAPAATALTAAVVAVDPPSRSNSPVPSLAGSCWESRESFASVAASSTESLVRHRAGRSTVKIAPWLLPRRNPGSFLKAHGAPLEAAGAQEESTQVADHMPRQATSTRHTGIQAPPPSPVQAAESEAYRYLPQLATLAGTSSPHTLSPVSFFAAAGRSCPTSITKSLRVRNPRDFSAIPATALHTPPPSDASATPSHLSLRTVSTTSTADRQHALMPSTQSSSSLPKVVITTSSEPTDPSRISHQPELHPSYATHQCYQMSNNPNLTPITTTTATTLPASAVAKGPEASKRLVSPQLLDLRPRVFNPRQTFRKAIEVVRLCIALAHAVDHHRLVDERTEHQPVRSLFLARPQPL</sequence>
<dbReference type="Gene3D" id="3.30.200.20">
    <property type="entry name" value="Phosphorylase Kinase, domain 1"/>
    <property type="match status" value="1"/>
</dbReference>
<dbReference type="OrthoDB" id="40902at2759"/>
<evidence type="ECO:0000256" key="2">
    <source>
        <dbReference type="ARBA" id="ARBA00022840"/>
    </source>
</evidence>
<dbReference type="InterPro" id="IPR000719">
    <property type="entry name" value="Prot_kinase_dom"/>
</dbReference>
<feature type="region of interest" description="Disordered" evidence="4">
    <location>
        <begin position="446"/>
        <end position="479"/>
    </location>
</feature>
<feature type="compositionally biased region" description="Low complexity" evidence="4">
    <location>
        <begin position="450"/>
        <end position="470"/>
    </location>
</feature>
<dbReference type="FunFam" id="1.10.510.10:FF:000571">
    <property type="entry name" value="Maternal embryonic leucine zipper kinase"/>
    <property type="match status" value="1"/>
</dbReference>
<evidence type="ECO:0000256" key="4">
    <source>
        <dbReference type="SAM" id="MobiDB-lite"/>
    </source>
</evidence>
<accession>A0A9W8DUF5</accession>
<feature type="binding site" evidence="3">
    <location>
        <position position="73"/>
    </location>
    <ligand>
        <name>ATP</name>
        <dbReference type="ChEBI" id="CHEBI:30616"/>
    </ligand>
</feature>
<dbReference type="SUPFAM" id="SSF56112">
    <property type="entry name" value="Protein kinase-like (PK-like)"/>
    <property type="match status" value="1"/>
</dbReference>
<evidence type="ECO:0000313" key="6">
    <source>
        <dbReference type="EMBL" id="KAJ1919158.1"/>
    </source>
</evidence>
<evidence type="ECO:0000259" key="5">
    <source>
        <dbReference type="PROSITE" id="PS50011"/>
    </source>
</evidence>
<dbReference type="AlphaFoldDB" id="A0A9W8DUF5"/>
<comment type="caution">
    <text evidence="6">The sequence shown here is derived from an EMBL/GenBank/DDBJ whole genome shotgun (WGS) entry which is preliminary data.</text>
</comment>
<dbReference type="InterPro" id="IPR008271">
    <property type="entry name" value="Ser/Thr_kinase_AS"/>
</dbReference>
<dbReference type="CDD" id="cd05117">
    <property type="entry name" value="STKc_CAMK"/>
    <property type="match status" value="1"/>
</dbReference>
<dbReference type="PANTHER" id="PTHR24347">
    <property type="entry name" value="SERINE/THREONINE-PROTEIN KINASE"/>
    <property type="match status" value="1"/>
</dbReference>
<proteinExistence type="predicted"/>
<protein>
    <submittedName>
        <fullName evidence="6">Calcium/calmodulin-dependent protein kinase type I</fullName>
        <ecNumber evidence="6">2.7.11.17</ecNumber>
    </submittedName>
</protein>
<feature type="domain" description="Protein kinase" evidence="5">
    <location>
        <begin position="44"/>
        <end position="327"/>
    </location>
</feature>
<name>A0A9W8DUF5_9FUNG</name>
<feature type="region of interest" description="Disordered" evidence="4">
    <location>
        <begin position="504"/>
        <end position="595"/>
    </location>
</feature>
<gene>
    <name evidence="6" type="primary">cmk1_2</name>
    <name evidence="6" type="ORF">IWQ60_007320</name>
</gene>
<dbReference type="GO" id="GO:0005524">
    <property type="term" value="F:ATP binding"/>
    <property type="evidence" value="ECO:0007669"/>
    <property type="project" value="UniProtKB-UniRule"/>
</dbReference>
<keyword evidence="6" id="KW-0808">Transferase</keyword>
<dbReference type="InterPro" id="IPR017441">
    <property type="entry name" value="Protein_kinase_ATP_BS"/>
</dbReference>
<dbReference type="Proteomes" id="UP001150569">
    <property type="component" value="Unassembled WGS sequence"/>
</dbReference>
<feature type="region of interest" description="Disordered" evidence="4">
    <location>
        <begin position="1"/>
        <end position="38"/>
    </location>
</feature>
<dbReference type="PROSITE" id="PS50011">
    <property type="entry name" value="PROTEIN_KINASE_DOM"/>
    <property type="match status" value="1"/>
</dbReference>
<feature type="region of interest" description="Disordered" evidence="4">
    <location>
        <begin position="800"/>
        <end position="866"/>
    </location>
</feature>
<keyword evidence="7" id="KW-1185">Reference proteome</keyword>